<name>A0AAQ3T9Q0_PASNO</name>
<accession>A0AAQ3T9Q0</accession>
<sequence>MEPSASPATSMQTVRHAKSCRVRATFLKKRCDSTATSRALELAYRLPVPGQICFEMNKIGDFHVNR</sequence>
<dbReference type="EMBL" id="CP144748">
    <property type="protein sequence ID" value="WVZ69060.1"/>
    <property type="molecule type" value="Genomic_DNA"/>
</dbReference>
<evidence type="ECO:0000313" key="1">
    <source>
        <dbReference type="EMBL" id="WVZ69060.1"/>
    </source>
</evidence>
<protein>
    <submittedName>
        <fullName evidence="1">Uncharacterized protein</fullName>
    </submittedName>
</protein>
<gene>
    <name evidence="1" type="ORF">U9M48_017910</name>
</gene>
<proteinExistence type="predicted"/>
<reference evidence="1 2" key="1">
    <citation type="submission" date="2024-02" db="EMBL/GenBank/DDBJ databases">
        <title>High-quality chromosome-scale genome assembly of Pensacola bahiagrass (Paspalum notatum Flugge var. saurae).</title>
        <authorList>
            <person name="Vega J.M."/>
            <person name="Podio M."/>
            <person name="Orjuela J."/>
            <person name="Siena L.A."/>
            <person name="Pessino S.C."/>
            <person name="Combes M.C."/>
            <person name="Mariac C."/>
            <person name="Albertini E."/>
            <person name="Pupilli F."/>
            <person name="Ortiz J.P.A."/>
            <person name="Leblanc O."/>
        </authorList>
    </citation>
    <scope>NUCLEOTIDE SEQUENCE [LARGE SCALE GENOMIC DNA]</scope>
    <source>
        <strain evidence="1">R1</strain>
        <tissue evidence="1">Leaf</tissue>
    </source>
</reference>
<organism evidence="1 2">
    <name type="scientific">Paspalum notatum var. saurae</name>
    <dbReference type="NCBI Taxonomy" id="547442"/>
    <lineage>
        <taxon>Eukaryota</taxon>
        <taxon>Viridiplantae</taxon>
        <taxon>Streptophyta</taxon>
        <taxon>Embryophyta</taxon>
        <taxon>Tracheophyta</taxon>
        <taxon>Spermatophyta</taxon>
        <taxon>Magnoliopsida</taxon>
        <taxon>Liliopsida</taxon>
        <taxon>Poales</taxon>
        <taxon>Poaceae</taxon>
        <taxon>PACMAD clade</taxon>
        <taxon>Panicoideae</taxon>
        <taxon>Andropogonodae</taxon>
        <taxon>Paspaleae</taxon>
        <taxon>Paspalinae</taxon>
        <taxon>Paspalum</taxon>
    </lineage>
</organism>
<evidence type="ECO:0000313" key="2">
    <source>
        <dbReference type="Proteomes" id="UP001341281"/>
    </source>
</evidence>
<dbReference type="Proteomes" id="UP001341281">
    <property type="component" value="Chromosome 04"/>
</dbReference>
<keyword evidence="2" id="KW-1185">Reference proteome</keyword>
<dbReference type="AlphaFoldDB" id="A0AAQ3T9Q0"/>